<feature type="domain" description="Deacetylase sirtuin-type" evidence="5">
    <location>
        <begin position="2"/>
        <end position="281"/>
    </location>
</feature>
<feature type="binding site" evidence="4">
    <location>
        <position position="177"/>
    </location>
    <ligand>
        <name>Zn(2+)</name>
        <dbReference type="ChEBI" id="CHEBI:29105"/>
    </ligand>
</feature>
<comment type="caution">
    <text evidence="6">The sequence shown here is derived from an EMBL/GenBank/DDBJ whole genome shotgun (WGS) entry which is preliminary data.</text>
</comment>
<evidence type="ECO:0000256" key="1">
    <source>
        <dbReference type="ARBA" id="ARBA00012928"/>
    </source>
</evidence>
<dbReference type="PANTHER" id="PTHR11085:SF10">
    <property type="entry name" value="NAD-DEPENDENT PROTEIN DEACYLASE SIRTUIN-5, MITOCHONDRIAL-RELATED"/>
    <property type="match status" value="1"/>
</dbReference>
<evidence type="ECO:0000313" key="7">
    <source>
        <dbReference type="Proteomes" id="UP001312865"/>
    </source>
</evidence>
<feature type="binding site" evidence="4">
    <location>
        <position position="139"/>
    </location>
    <ligand>
        <name>Zn(2+)</name>
        <dbReference type="ChEBI" id="CHEBI:29105"/>
    </ligand>
</feature>
<accession>A0ABU8HDS0</accession>
<keyword evidence="4" id="KW-0862">Zinc</keyword>
<dbReference type="InterPro" id="IPR026590">
    <property type="entry name" value="Ssirtuin_cat_dom"/>
</dbReference>
<dbReference type="Pfam" id="PF02146">
    <property type="entry name" value="SIR2"/>
    <property type="match status" value="1"/>
</dbReference>
<evidence type="ECO:0000256" key="3">
    <source>
        <dbReference type="ARBA" id="ARBA00023027"/>
    </source>
</evidence>
<dbReference type="PROSITE" id="PS50305">
    <property type="entry name" value="SIRTUIN"/>
    <property type="match status" value="1"/>
</dbReference>
<dbReference type="Proteomes" id="UP001312865">
    <property type="component" value="Unassembled WGS sequence"/>
</dbReference>
<evidence type="ECO:0000259" key="5">
    <source>
        <dbReference type="PROSITE" id="PS50305"/>
    </source>
</evidence>
<dbReference type="EC" id="2.3.1.286" evidence="1"/>
<dbReference type="EMBL" id="JBBAXC010000007">
    <property type="protein sequence ID" value="MEI5907442.1"/>
    <property type="molecule type" value="Genomic_DNA"/>
</dbReference>
<gene>
    <name evidence="6" type="ORF">WAK64_10275</name>
</gene>
<feature type="binding site" evidence="4">
    <location>
        <position position="174"/>
    </location>
    <ligand>
        <name>Zn(2+)</name>
        <dbReference type="ChEBI" id="CHEBI:29105"/>
    </ligand>
</feature>
<dbReference type="InterPro" id="IPR003000">
    <property type="entry name" value="Sirtuin"/>
</dbReference>
<reference evidence="6 7" key="1">
    <citation type="journal article" date="2018" name="J. Microbiol.">
        <title>Bacillus spongiae sp. nov., isolated from sponge of Jeju Island.</title>
        <authorList>
            <person name="Lee G.E."/>
            <person name="Im W.T."/>
            <person name="Park J.S."/>
        </authorList>
    </citation>
    <scope>NUCLEOTIDE SEQUENCE [LARGE SCALE GENOMIC DNA]</scope>
    <source>
        <strain evidence="6 7">135PIL107-10</strain>
    </source>
</reference>
<keyword evidence="2 6" id="KW-0808">Transferase</keyword>
<keyword evidence="3" id="KW-0520">NAD</keyword>
<dbReference type="SUPFAM" id="SSF52467">
    <property type="entry name" value="DHS-like NAD/FAD-binding domain"/>
    <property type="match status" value="1"/>
</dbReference>
<dbReference type="InterPro" id="IPR029035">
    <property type="entry name" value="DHS-like_NAD/FAD-binding_dom"/>
</dbReference>
<organism evidence="6 7">
    <name type="scientific">Bacillus spongiae</name>
    <dbReference type="NCBI Taxonomy" id="2683610"/>
    <lineage>
        <taxon>Bacteria</taxon>
        <taxon>Bacillati</taxon>
        <taxon>Bacillota</taxon>
        <taxon>Bacilli</taxon>
        <taxon>Bacillales</taxon>
        <taxon>Bacillaceae</taxon>
        <taxon>Bacillus</taxon>
    </lineage>
</organism>
<dbReference type="Gene3D" id="3.40.50.1220">
    <property type="entry name" value="TPP-binding domain"/>
    <property type="match status" value="1"/>
</dbReference>
<keyword evidence="4" id="KW-0479">Metal-binding</keyword>
<dbReference type="InterPro" id="IPR050134">
    <property type="entry name" value="NAD-dep_sirtuin_deacylases"/>
</dbReference>
<protein>
    <recommendedName>
        <fullName evidence="1">protein acetyllysine N-acetyltransferase</fullName>
        <ecNumber evidence="1">2.3.1.286</ecNumber>
    </recommendedName>
</protein>
<name>A0ABU8HDS0_9BACI</name>
<keyword evidence="6" id="KW-0012">Acyltransferase</keyword>
<dbReference type="RefSeq" id="WP_336586878.1">
    <property type="nucleotide sequence ID" value="NZ_JBBAXC010000007.1"/>
</dbReference>
<evidence type="ECO:0000313" key="6">
    <source>
        <dbReference type="EMBL" id="MEI5907442.1"/>
    </source>
</evidence>
<dbReference type="GO" id="GO:0034979">
    <property type="term" value="F:NAD-dependent protein lysine deacetylase activity"/>
    <property type="evidence" value="ECO:0007669"/>
    <property type="project" value="UniProtKB-EC"/>
</dbReference>
<evidence type="ECO:0000256" key="4">
    <source>
        <dbReference type="PROSITE-ProRule" id="PRU00236"/>
    </source>
</evidence>
<evidence type="ECO:0000256" key="2">
    <source>
        <dbReference type="ARBA" id="ARBA00022679"/>
    </source>
</evidence>
<comment type="caution">
    <text evidence="4">Lacks conserved residue(s) required for the propagation of feature annotation.</text>
</comment>
<dbReference type="PANTHER" id="PTHR11085">
    <property type="entry name" value="NAD-DEPENDENT PROTEIN DEACYLASE SIRTUIN-5, MITOCHONDRIAL-RELATED"/>
    <property type="match status" value="1"/>
</dbReference>
<keyword evidence="7" id="KW-1185">Reference proteome</keyword>
<sequence length="281" mass="32449">MKNDIETRIQLAQKTVSDAEYILVGGGAGLSAAAGIEYSGKRFIENFAPFIEKYGLTDMYSSGFYSFPTQEERWAYWAKHIFVNRYEPSSTPLYRELYEWVKDKKYFVITTNVDSQFEKAGFSTNKIFEVQGNYGYLQCSKGCHDTLYDNEKLVKSMVQKTVNCKISTELVPKCPVCGGDVDPHLRINQYFVQDKSWYQSNKAYNDFLKESEGKKIVYLEMGIGFNTPGIIRYPFEQMTYHNEKAMLIRLNREHPEGAKENRNKTIAFTENMQDVVVGIKK</sequence>
<proteinExistence type="predicted"/>
<feature type="binding site" evidence="4">
    <location>
        <position position="143"/>
    </location>
    <ligand>
        <name>Zn(2+)</name>
        <dbReference type="ChEBI" id="CHEBI:29105"/>
    </ligand>
</feature>